<sequence length="40" mass="4369">MKMKKFTLVLCAFSMLAVSSVSYNIIKKGSFQSVEIKPGG</sequence>
<dbReference type="GeneID" id="18505550"/>
<dbReference type="KEGG" id="vg:18505550"/>
<name>W8CYN6_9CAUD</name>
<evidence type="ECO:0000313" key="2">
    <source>
        <dbReference type="Proteomes" id="UP000202492"/>
    </source>
</evidence>
<dbReference type="RefSeq" id="YP_009009174.1">
    <property type="nucleotide sequence ID" value="NC_023599.1"/>
</dbReference>
<accession>W8CYN6</accession>
<gene>
    <name evidence="1" type="ORF">phiCM3_gp30</name>
</gene>
<evidence type="ECO:0000313" key="1">
    <source>
        <dbReference type="EMBL" id="AGV99458.1"/>
    </source>
</evidence>
<dbReference type="Proteomes" id="UP000202492">
    <property type="component" value="Segment"/>
</dbReference>
<reference evidence="1 2" key="1">
    <citation type="journal article" date="2014" name="J. Gen. Virol.">
        <title>Genomic analysis of a phage and prophage from a Bacillus thuringiensis strain.</title>
        <authorList>
            <person name="Yuan Y."/>
            <person name="Gao M."/>
            <person name="Peng Q."/>
            <person name="Wu D."/>
            <person name="Liu P."/>
            <person name="Wu Y."/>
        </authorList>
    </citation>
    <scope>NUCLEOTIDE SEQUENCE [LARGE SCALE GENOMIC DNA]</scope>
</reference>
<proteinExistence type="predicted"/>
<dbReference type="EMBL" id="KF296718">
    <property type="protein sequence ID" value="AGV99458.1"/>
    <property type="molecule type" value="Genomic_DNA"/>
</dbReference>
<organism evidence="1 2">
    <name type="scientific">Bacillus phage phiCM3</name>
    <dbReference type="NCBI Taxonomy" id="1357713"/>
    <lineage>
        <taxon>Viruses</taxon>
        <taxon>Duplodnaviria</taxon>
        <taxon>Heunggongvirae</taxon>
        <taxon>Uroviricota</taxon>
        <taxon>Caudoviricetes</taxon>
        <taxon>Camtrevirus</taxon>
        <taxon>Camtrevirus CM3</taxon>
    </lineage>
</organism>
<keyword evidence="2" id="KW-1185">Reference proteome</keyword>
<protein>
    <submittedName>
        <fullName evidence="1">Uncharacterized protein</fullName>
    </submittedName>
</protein>